<protein>
    <submittedName>
        <fullName evidence="2">Uncharacterized protein</fullName>
    </submittedName>
</protein>
<feature type="coiled-coil region" evidence="1">
    <location>
        <begin position="26"/>
        <end position="63"/>
    </location>
</feature>
<evidence type="ECO:0000313" key="3">
    <source>
        <dbReference type="Proteomes" id="UP000621898"/>
    </source>
</evidence>
<evidence type="ECO:0000256" key="1">
    <source>
        <dbReference type="SAM" id="Coils"/>
    </source>
</evidence>
<evidence type="ECO:0000313" key="2">
    <source>
        <dbReference type="EMBL" id="GGY21695.1"/>
    </source>
</evidence>
<comment type="caution">
    <text evidence="2">The sequence shown here is derived from an EMBL/GenBank/DDBJ whole genome shotgun (WGS) entry which is preliminary data.</text>
</comment>
<accession>A0ABQ2ZQB6</accession>
<sequence>MQFSAFSETSVISYEDGQIRLRVSSVAEARIAIKELKIKKKELSLLKRELAAQQKELRSAHTQAVRARGPMMRGGGSFGKVIRAMQSISRNSTRASVANSLVPVEDEKVNIDRDMRGLESLILQLGNFITKNG</sequence>
<dbReference type="Proteomes" id="UP000621898">
    <property type="component" value="Unassembled WGS sequence"/>
</dbReference>
<name>A0ABQ2ZQB6_9GAMM</name>
<keyword evidence="3" id="KW-1185">Reference proteome</keyword>
<proteinExistence type="predicted"/>
<dbReference type="EMBL" id="BMXT01000001">
    <property type="protein sequence ID" value="GGY21695.1"/>
    <property type="molecule type" value="Genomic_DNA"/>
</dbReference>
<keyword evidence="1" id="KW-0175">Coiled coil</keyword>
<gene>
    <name evidence="2" type="ORF">GCM10008098_13240</name>
</gene>
<reference evidence="3" key="1">
    <citation type="journal article" date="2019" name="Int. J. Syst. Evol. Microbiol.">
        <title>The Global Catalogue of Microorganisms (GCM) 10K type strain sequencing project: providing services to taxonomists for standard genome sequencing and annotation.</title>
        <authorList>
            <consortium name="The Broad Institute Genomics Platform"/>
            <consortium name="The Broad Institute Genome Sequencing Center for Infectious Disease"/>
            <person name="Wu L."/>
            <person name="Ma J."/>
        </authorList>
    </citation>
    <scope>NUCLEOTIDE SEQUENCE [LARGE SCALE GENOMIC DNA]</scope>
    <source>
        <strain evidence="3">KCTC 22232</strain>
    </source>
</reference>
<organism evidence="2 3">
    <name type="scientific">Rhodanobacter panaciterrae</name>
    <dbReference type="NCBI Taxonomy" id="490572"/>
    <lineage>
        <taxon>Bacteria</taxon>
        <taxon>Pseudomonadati</taxon>
        <taxon>Pseudomonadota</taxon>
        <taxon>Gammaproteobacteria</taxon>
        <taxon>Lysobacterales</taxon>
        <taxon>Rhodanobacteraceae</taxon>
        <taxon>Rhodanobacter</taxon>
    </lineage>
</organism>